<dbReference type="Proteomes" id="UP001162164">
    <property type="component" value="Unassembled WGS sequence"/>
</dbReference>
<keyword evidence="3" id="KW-1185">Reference proteome</keyword>
<reference evidence="2" key="1">
    <citation type="journal article" date="2023" name="Insect Mol. Biol.">
        <title>Genome sequencing provides insights into the evolution of gene families encoding plant cell wall-degrading enzymes in longhorned beetles.</title>
        <authorList>
            <person name="Shin N.R."/>
            <person name="Okamura Y."/>
            <person name="Kirsch R."/>
            <person name="Pauchet Y."/>
        </authorList>
    </citation>
    <scope>NUCLEOTIDE SEQUENCE</scope>
    <source>
        <strain evidence="2">MMC_N1</strain>
    </source>
</reference>
<comment type="caution">
    <text evidence="2">The sequence shown here is derived from an EMBL/GenBank/DDBJ whole genome shotgun (WGS) entry which is preliminary data.</text>
</comment>
<dbReference type="PANTHER" id="PTHR21301:SF10">
    <property type="entry name" value="REVERSE TRANSCRIPTASE DOMAIN-CONTAINING PROTEIN"/>
    <property type="match status" value="1"/>
</dbReference>
<sequence length="209" mass="24233">MGSPVSPILAQYVMDDLLESCLNQLPFEIPFLKKYVDDIILTIPQGSTQTLLQVFNSYHPRLQFTIEEEDDNHSVPFLDTKVIRKDDNKLITSWYTKPGASGRFLHYESYHEQRQKVNLVLGMKNRVLKTSHTTLKNDNLHKLAKKFIDSGYPKKLVHGLLFSRSSLQNQPQINPNNSINNNNPLIKYFSLPHIKHLNSKFKNVFKKIQ</sequence>
<gene>
    <name evidence="2" type="ORF">NQ317_007630</name>
</gene>
<name>A0ABQ9J7S7_9CUCU</name>
<protein>
    <recommendedName>
        <fullName evidence="1">Reverse transcriptase domain-containing protein</fullName>
    </recommendedName>
</protein>
<dbReference type="PANTHER" id="PTHR21301">
    <property type="entry name" value="REVERSE TRANSCRIPTASE"/>
    <property type="match status" value="1"/>
</dbReference>
<feature type="domain" description="Reverse transcriptase" evidence="1">
    <location>
        <begin position="1"/>
        <end position="109"/>
    </location>
</feature>
<dbReference type="InterPro" id="IPR058912">
    <property type="entry name" value="HTH_animal"/>
</dbReference>
<organism evidence="2 3">
    <name type="scientific">Molorchus minor</name>
    <dbReference type="NCBI Taxonomy" id="1323400"/>
    <lineage>
        <taxon>Eukaryota</taxon>
        <taxon>Metazoa</taxon>
        <taxon>Ecdysozoa</taxon>
        <taxon>Arthropoda</taxon>
        <taxon>Hexapoda</taxon>
        <taxon>Insecta</taxon>
        <taxon>Pterygota</taxon>
        <taxon>Neoptera</taxon>
        <taxon>Endopterygota</taxon>
        <taxon>Coleoptera</taxon>
        <taxon>Polyphaga</taxon>
        <taxon>Cucujiformia</taxon>
        <taxon>Chrysomeloidea</taxon>
        <taxon>Cerambycidae</taxon>
        <taxon>Lamiinae</taxon>
        <taxon>Monochamini</taxon>
        <taxon>Molorchus</taxon>
    </lineage>
</organism>
<evidence type="ECO:0000313" key="3">
    <source>
        <dbReference type="Proteomes" id="UP001162164"/>
    </source>
</evidence>
<dbReference type="Pfam" id="PF26215">
    <property type="entry name" value="HTH_animal"/>
    <property type="match status" value="1"/>
</dbReference>
<evidence type="ECO:0000313" key="2">
    <source>
        <dbReference type="EMBL" id="KAJ8974010.1"/>
    </source>
</evidence>
<evidence type="ECO:0000259" key="1">
    <source>
        <dbReference type="PROSITE" id="PS50878"/>
    </source>
</evidence>
<dbReference type="InterPro" id="IPR000477">
    <property type="entry name" value="RT_dom"/>
</dbReference>
<proteinExistence type="predicted"/>
<dbReference type="EMBL" id="JAPWTJ010001069">
    <property type="protein sequence ID" value="KAJ8974010.1"/>
    <property type="molecule type" value="Genomic_DNA"/>
</dbReference>
<accession>A0ABQ9J7S7</accession>
<dbReference type="PROSITE" id="PS50878">
    <property type="entry name" value="RT_POL"/>
    <property type="match status" value="1"/>
</dbReference>